<dbReference type="RefSeq" id="WP_185380556.1">
    <property type="nucleotide sequence ID" value="NZ_JAASTW010000002.1"/>
</dbReference>
<dbReference type="InterPro" id="IPR026834">
    <property type="entry name" value="LHH"/>
</dbReference>
<evidence type="ECO:0000313" key="2">
    <source>
        <dbReference type="EMBL" id="MBC1487898.1"/>
    </source>
</evidence>
<dbReference type="EMBL" id="JAASTW010000002">
    <property type="protein sequence ID" value="MBC1487898.1"/>
    <property type="molecule type" value="Genomic_DNA"/>
</dbReference>
<dbReference type="AlphaFoldDB" id="A0A7X0X5A5"/>
<dbReference type="Proteomes" id="UP000561617">
    <property type="component" value="Unassembled WGS sequence"/>
</dbReference>
<evidence type="ECO:0000259" key="1">
    <source>
        <dbReference type="Pfam" id="PF14411"/>
    </source>
</evidence>
<name>A0A7X0X5A5_9LIST</name>
<organism evidence="2 3">
    <name type="scientific">Listeria immobilis</name>
    <dbReference type="NCBI Taxonomy" id="2713502"/>
    <lineage>
        <taxon>Bacteria</taxon>
        <taxon>Bacillati</taxon>
        <taxon>Bacillota</taxon>
        <taxon>Bacilli</taxon>
        <taxon>Bacillales</taxon>
        <taxon>Listeriaceae</taxon>
        <taxon>Listeria</taxon>
    </lineage>
</organism>
<gene>
    <name evidence="2" type="ORF">HCJ38_02510</name>
</gene>
<proteinExistence type="predicted"/>
<accession>A0A7X0X5A5</accession>
<sequence length="56" mass="6666">MTQREISSIAEVEQSFHQTNSRIIHINPSSTPTGIDRKAFNKWRSEYWKNRAKDFK</sequence>
<reference evidence="2 3" key="1">
    <citation type="submission" date="2020-03" db="EMBL/GenBank/DDBJ databases">
        <title>Soil Listeria distribution.</title>
        <authorList>
            <person name="Liao J."/>
            <person name="Wiedmann M."/>
        </authorList>
    </citation>
    <scope>NUCLEOTIDE SEQUENCE [LARGE SCALE GENOMIC DNA]</scope>
    <source>
        <strain evidence="2 3">FSL L7-1554</strain>
    </source>
</reference>
<evidence type="ECO:0000313" key="3">
    <source>
        <dbReference type="Proteomes" id="UP000561617"/>
    </source>
</evidence>
<comment type="caution">
    <text evidence="2">The sequence shown here is derived from an EMBL/GenBank/DDBJ whole genome shotgun (WGS) entry which is preliminary data.</text>
</comment>
<feature type="domain" description="LHH" evidence="1">
    <location>
        <begin position="1"/>
        <end position="54"/>
    </location>
</feature>
<dbReference type="Pfam" id="PF14411">
    <property type="entry name" value="LHH"/>
    <property type="match status" value="1"/>
</dbReference>
<protein>
    <recommendedName>
        <fullName evidence="1">LHH domain-containing protein</fullName>
    </recommendedName>
</protein>